<evidence type="ECO:0000256" key="3">
    <source>
        <dbReference type="ARBA" id="ARBA00022723"/>
    </source>
</evidence>
<dbReference type="Pfam" id="PF03328">
    <property type="entry name" value="HpcH_HpaI"/>
    <property type="match status" value="1"/>
</dbReference>
<reference evidence="8 9" key="1">
    <citation type="submission" date="2020-08" db="EMBL/GenBank/DDBJ databases">
        <title>Genomic Encyclopedia of Type Strains, Phase IV (KMG-IV): sequencing the most valuable type-strain genomes for metagenomic binning, comparative biology and taxonomic classification.</title>
        <authorList>
            <person name="Goeker M."/>
        </authorList>
    </citation>
    <scope>NUCLEOTIDE SEQUENCE [LARGE SCALE GENOMIC DNA]</scope>
    <source>
        <strain evidence="8 9">DSM 12706</strain>
    </source>
</reference>
<dbReference type="SUPFAM" id="SSF51621">
    <property type="entry name" value="Phosphoenolpyruvate/pyruvate domain"/>
    <property type="match status" value="1"/>
</dbReference>
<dbReference type="GO" id="GO:0006107">
    <property type="term" value="P:oxaloacetate metabolic process"/>
    <property type="evidence" value="ECO:0007669"/>
    <property type="project" value="TreeGrafter"/>
</dbReference>
<comment type="cofactor">
    <cofactor evidence="1">
        <name>Mg(2+)</name>
        <dbReference type="ChEBI" id="CHEBI:18420"/>
    </cofactor>
</comment>
<dbReference type="PANTHER" id="PTHR32308">
    <property type="entry name" value="LYASE BETA SUBUNIT, PUTATIVE (AFU_ORTHOLOGUE AFUA_4G13030)-RELATED"/>
    <property type="match status" value="1"/>
</dbReference>
<evidence type="ECO:0000259" key="7">
    <source>
        <dbReference type="Pfam" id="PF03328"/>
    </source>
</evidence>
<accession>A0A7W8DX69</accession>
<dbReference type="AlphaFoldDB" id="A0A7W8DX69"/>
<dbReference type="FunFam" id="3.20.20.60:FF:000013">
    <property type="entry name" value="Citrate lyase beta subunit"/>
    <property type="match status" value="1"/>
</dbReference>
<feature type="binding site" evidence="5">
    <location>
        <position position="67"/>
    </location>
    <ligand>
        <name>substrate</name>
    </ligand>
</feature>
<dbReference type="Proteomes" id="UP000542353">
    <property type="component" value="Unassembled WGS sequence"/>
</dbReference>
<evidence type="ECO:0000313" key="8">
    <source>
        <dbReference type="EMBL" id="MBB5045573.1"/>
    </source>
</evidence>
<dbReference type="GO" id="GO:0008816">
    <property type="term" value="F:citryl-CoA lyase activity"/>
    <property type="evidence" value="ECO:0007669"/>
    <property type="project" value="UniProtKB-EC"/>
</dbReference>
<feature type="binding site" evidence="6">
    <location>
        <position position="156"/>
    </location>
    <ligand>
        <name>Mg(2+)</name>
        <dbReference type="ChEBI" id="CHEBI:18420"/>
    </ligand>
</feature>
<dbReference type="InterPro" id="IPR011206">
    <property type="entry name" value="Citrate_lyase_beta/mcl1/mcl2"/>
</dbReference>
<dbReference type="InterPro" id="IPR005000">
    <property type="entry name" value="Aldolase/citrate-lyase_domain"/>
</dbReference>
<evidence type="ECO:0000256" key="1">
    <source>
        <dbReference type="ARBA" id="ARBA00001946"/>
    </source>
</evidence>
<dbReference type="InterPro" id="IPR040442">
    <property type="entry name" value="Pyrv_kinase-like_dom_sf"/>
</dbReference>
<sequence length="292" mass="31207">MIRPRRSLLFMPGSNARALEKARLLHADGIILDLEDSVAPDAKATARAQIAQAVADRGYGKREVLIRINSLDSPWWVDDLTMAGKARPDGVLVPKVSSVADLTAIADRLTDIGADISIKVWIMIETARGVLHAEGLAAASQDSEMRLAGFVFGPNDISRETGIRMLPGRAAMLPMMTHCVLAARAHGLSILDGPYSDIGNIEGFAHECAQARDLGFDGKTLIHPAQIEACNAAFTPPAEDVAYARKVIAAFAQPENAGRGAIQLDGRMVERLHAEMAQKTIAIADAIAAMGR</sequence>
<keyword evidence="3 6" id="KW-0479">Metal-binding</keyword>
<evidence type="ECO:0000256" key="6">
    <source>
        <dbReference type="PIRSR" id="PIRSR015582-2"/>
    </source>
</evidence>
<keyword evidence="9" id="KW-1185">Reference proteome</keyword>
<dbReference type="PIRSF" id="PIRSF015582">
    <property type="entry name" value="Cit_lyase_B"/>
    <property type="match status" value="1"/>
</dbReference>
<evidence type="ECO:0000256" key="5">
    <source>
        <dbReference type="PIRSR" id="PIRSR015582-1"/>
    </source>
</evidence>
<dbReference type="RefSeq" id="WP_184253493.1">
    <property type="nucleotide sequence ID" value="NZ_JACHIH010000001.1"/>
</dbReference>
<dbReference type="GO" id="GO:0000287">
    <property type="term" value="F:magnesium ion binding"/>
    <property type="evidence" value="ECO:0007669"/>
    <property type="project" value="TreeGrafter"/>
</dbReference>
<feature type="domain" description="HpcH/HpaI aldolase/citrate lyase" evidence="7">
    <location>
        <begin position="6"/>
        <end position="224"/>
    </location>
</feature>
<gene>
    <name evidence="8" type="ORF">HNR60_000302</name>
</gene>
<evidence type="ECO:0000256" key="4">
    <source>
        <dbReference type="ARBA" id="ARBA00022842"/>
    </source>
</evidence>
<keyword evidence="8" id="KW-0456">Lyase</keyword>
<evidence type="ECO:0000256" key="2">
    <source>
        <dbReference type="ARBA" id="ARBA00005568"/>
    </source>
</evidence>
<protein>
    <submittedName>
        <fullName evidence="8">Citrate lyase subunit beta/citryl-CoA lyase</fullName>
        <ecNumber evidence="8">4.1.3.34</ecNumber>
    </submittedName>
</protein>
<dbReference type="PANTHER" id="PTHR32308:SF10">
    <property type="entry name" value="CITRATE LYASE SUBUNIT BETA"/>
    <property type="match status" value="1"/>
</dbReference>
<name>A0A7W8DX69_9BRAD</name>
<dbReference type="Gene3D" id="3.20.20.60">
    <property type="entry name" value="Phosphoenolpyruvate-binding domains"/>
    <property type="match status" value="1"/>
</dbReference>
<organism evidence="8 9">
    <name type="scientific">Rhodopseudomonas rhenobacensis</name>
    <dbReference type="NCBI Taxonomy" id="87461"/>
    <lineage>
        <taxon>Bacteria</taxon>
        <taxon>Pseudomonadati</taxon>
        <taxon>Pseudomonadota</taxon>
        <taxon>Alphaproteobacteria</taxon>
        <taxon>Hyphomicrobiales</taxon>
        <taxon>Nitrobacteraceae</taxon>
        <taxon>Rhodopseudomonas</taxon>
    </lineage>
</organism>
<proteinExistence type="inferred from homology"/>
<feature type="binding site" evidence="5">
    <location>
        <position position="125"/>
    </location>
    <ligand>
        <name>substrate</name>
    </ligand>
</feature>
<feature type="binding site" evidence="6">
    <location>
        <position position="125"/>
    </location>
    <ligand>
        <name>Mg(2+)</name>
        <dbReference type="ChEBI" id="CHEBI:18420"/>
    </ligand>
</feature>
<keyword evidence="4 6" id="KW-0460">Magnesium</keyword>
<evidence type="ECO:0000313" key="9">
    <source>
        <dbReference type="Proteomes" id="UP000542353"/>
    </source>
</evidence>
<dbReference type="EMBL" id="JACHIH010000001">
    <property type="protein sequence ID" value="MBB5045573.1"/>
    <property type="molecule type" value="Genomic_DNA"/>
</dbReference>
<comment type="similarity">
    <text evidence="2">Belongs to the HpcH/HpaI aldolase family.</text>
</comment>
<dbReference type="EC" id="4.1.3.34" evidence="8"/>
<dbReference type="InterPro" id="IPR015813">
    <property type="entry name" value="Pyrv/PenolPyrv_kinase-like_dom"/>
</dbReference>
<comment type="caution">
    <text evidence="8">The sequence shown here is derived from an EMBL/GenBank/DDBJ whole genome shotgun (WGS) entry which is preliminary data.</text>
</comment>